<feature type="compositionally biased region" description="Acidic residues" evidence="1">
    <location>
        <begin position="141"/>
        <end position="150"/>
    </location>
</feature>
<feature type="domain" description="WW" evidence="2">
    <location>
        <begin position="446"/>
        <end position="480"/>
    </location>
</feature>
<dbReference type="InterPro" id="IPR053076">
    <property type="entry name" value="WW_domain_protein"/>
</dbReference>
<dbReference type="InterPro" id="IPR001202">
    <property type="entry name" value="WW_dom"/>
</dbReference>
<protein>
    <recommendedName>
        <fullName evidence="2">WW domain-containing protein</fullName>
    </recommendedName>
</protein>
<feature type="compositionally biased region" description="Basic and acidic residues" evidence="1">
    <location>
        <begin position="158"/>
        <end position="167"/>
    </location>
</feature>
<evidence type="ECO:0000256" key="1">
    <source>
        <dbReference type="SAM" id="MobiDB-lite"/>
    </source>
</evidence>
<sequence length="658" mass="74146">MDSTLNEFLNEINEIAPLKTIKNESGWKKCFDAKSGFPYYWNTLTDEVTWEEPKTFNSSKSITSSDPPSYHTSSIPELFDKVKDTVKIYKIASTVNTPIPTKVPTNRIPSESVKNPSKKFKRGSDFDDEKITLITSYGSDSESEGDEENIDNSSESSKSVRAEKSYSDDEDNDILSTVRKRAEELNKFGQADIKNIIIKAEETNHIPQLPKVKPLTAGFSLVAGYDSNSEDEETDESKIEIKKIKDPIQNQKTYSHSTLFPIVKPPDVNDFIETREVTPKPPLNQDSENSFDSKNFQRKRRLGVNFVPTQRSNMNVSSPVPLDGERKGLGFDTSNLNSNNSKSTTSIYSNFTRGGVEFAKSTTLEDSESKENDDDVAIEQISNIYEILREKLAFLCEGNKDVLPVQIILIQIETLYGALKAKCLKSSYLHDWLKGTSEDLVKLEKEAAPEGWLLQWDRSRKRYYYQNQLTGEGRWEYPLPDAVHQEEAMDISTTPPPLEAEEEHPLLVEQPPLPPSPPCKSPSPPPPPVISVSDSQPIPEPPSAPKISLEPEEQPPPPGVDLSESAGYKTDQQQSTTNDIDLEFDSFYSELRTIEHTSNTPSPSNIIEELQKTEVQESNLIEQPKKKKKKVKMGQGLSLKKKDVSKLVEKWKNVQKNF</sequence>
<feature type="domain" description="WW" evidence="2">
    <location>
        <begin position="21"/>
        <end position="55"/>
    </location>
</feature>
<dbReference type="Proteomes" id="UP001431783">
    <property type="component" value="Unassembled WGS sequence"/>
</dbReference>
<dbReference type="EMBL" id="JARQZJ010000061">
    <property type="protein sequence ID" value="KAK9879334.1"/>
    <property type="molecule type" value="Genomic_DNA"/>
</dbReference>
<feature type="region of interest" description="Disordered" evidence="1">
    <location>
        <begin position="508"/>
        <end position="579"/>
    </location>
</feature>
<reference evidence="3 4" key="1">
    <citation type="submission" date="2023-03" db="EMBL/GenBank/DDBJ databases">
        <title>Genome insight into feeding habits of ladybird beetles.</title>
        <authorList>
            <person name="Li H.-S."/>
            <person name="Huang Y.-H."/>
            <person name="Pang H."/>
        </authorList>
    </citation>
    <scope>NUCLEOTIDE SEQUENCE [LARGE SCALE GENOMIC DNA]</scope>
    <source>
        <strain evidence="3">SYSU_2023b</strain>
        <tissue evidence="3">Whole body</tissue>
    </source>
</reference>
<feature type="compositionally biased region" description="Polar residues" evidence="1">
    <location>
        <begin position="570"/>
        <end position="579"/>
    </location>
</feature>
<dbReference type="PROSITE" id="PS50020">
    <property type="entry name" value="WW_DOMAIN_2"/>
    <property type="match status" value="2"/>
</dbReference>
<dbReference type="SUPFAM" id="SSF51045">
    <property type="entry name" value="WW domain"/>
    <property type="match status" value="2"/>
</dbReference>
<dbReference type="PANTHER" id="PTHR46697:SF1">
    <property type="entry name" value="FORMIN-BINDING PROTEIN 4"/>
    <property type="match status" value="1"/>
</dbReference>
<accession>A0AAW1U8S4</accession>
<feature type="region of interest" description="Disordered" evidence="1">
    <location>
        <begin position="99"/>
        <end position="124"/>
    </location>
</feature>
<comment type="caution">
    <text evidence="3">The sequence shown here is derived from an EMBL/GenBank/DDBJ whole genome shotgun (WGS) entry which is preliminary data.</text>
</comment>
<evidence type="ECO:0000259" key="2">
    <source>
        <dbReference type="PROSITE" id="PS50020"/>
    </source>
</evidence>
<evidence type="ECO:0000313" key="4">
    <source>
        <dbReference type="Proteomes" id="UP001431783"/>
    </source>
</evidence>
<feature type="region of interest" description="Disordered" evidence="1">
    <location>
        <begin position="136"/>
        <end position="171"/>
    </location>
</feature>
<dbReference type="Gene3D" id="2.20.70.10">
    <property type="match status" value="2"/>
</dbReference>
<dbReference type="PROSITE" id="PS01159">
    <property type="entry name" value="WW_DOMAIN_1"/>
    <property type="match status" value="1"/>
</dbReference>
<keyword evidence="4" id="KW-1185">Reference proteome</keyword>
<proteinExistence type="predicted"/>
<feature type="compositionally biased region" description="Polar residues" evidence="1">
    <location>
        <begin position="99"/>
        <end position="115"/>
    </location>
</feature>
<dbReference type="SMART" id="SM00456">
    <property type="entry name" value="WW"/>
    <property type="match status" value="2"/>
</dbReference>
<dbReference type="PANTHER" id="PTHR46697">
    <property type="entry name" value="FORMIN-BINDING PROTEIN 4"/>
    <property type="match status" value="1"/>
</dbReference>
<evidence type="ECO:0000313" key="3">
    <source>
        <dbReference type="EMBL" id="KAK9879334.1"/>
    </source>
</evidence>
<name>A0AAW1U8S4_9CUCU</name>
<dbReference type="CDD" id="cd00201">
    <property type="entry name" value="WW"/>
    <property type="match status" value="2"/>
</dbReference>
<dbReference type="AlphaFoldDB" id="A0AAW1U8S4"/>
<dbReference type="InterPro" id="IPR036020">
    <property type="entry name" value="WW_dom_sf"/>
</dbReference>
<feature type="compositionally biased region" description="Pro residues" evidence="1">
    <location>
        <begin position="511"/>
        <end position="529"/>
    </location>
</feature>
<gene>
    <name evidence="3" type="ORF">WA026_004185</name>
</gene>
<dbReference type="Pfam" id="PF00397">
    <property type="entry name" value="WW"/>
    <property type="match status" value="1"/>
</dbReference>
<organism evidence="3 4">
    <name type="scientific">Henosepilachna vigintioctopunctata</name>
    <dbReference type="NCBI Taxonomy" id="420089"/>
    <lineage>
        <taxon>Eukaryota</taxon>
        <taxon>Metazoa</taxon>
        <taxon>Ecdysozoa</taxon>
        <taxon>Arthropoda</taxon>
        <taxon>Hexapoda</taxon>
        <taxon>Insecta</taxon>
        <taxon>Pterygota</taxon>
        <taxon>Neoptera</taxon>
        <taxon>Endopterygota</taxon>
        <taxon>Coleoptera</taxon>
        <taxon>Polyphaga</taxon>
        <taxon>Cucujiformia</taxon>
        <taxon>Coccinelloidea</taxon>
        <taxon>Coccinellidae</taxon>
        <taxon>Epilachninae</taxon>
        <taxon>Epilachnini</taxon>
        <taxon>Henosepilachna</taxon>
    </lineage>
</organism>